<sequence length="341" mass="35901">MTSSSTAPTAPTALFALDGSNLPFLFPADVAAALADLVDIDQDHAVTDFADAGVLPRLPDVEILITGWGCPLITPSVLDTLPRLRAILHTGGTVKKLLTPEVWERGIAVSTAAAANALPVAEYTLGMILLLGKDVFAAREDFRTSRTFAPQAPGADIGNAGRRVGIIGASRTGRRVIELLRPFDFDVLLHDPYVGAAEAEALGVRAAGLDELLAASSLVSVHAPATAETHHLLDAARLALLPDGAALINTARGSLVDTDALVKELVTGRIRAVLDVTEPEPLPADSALYRLPNVFLTPHVAGSMGNELRRLGLTAVREVERLLAGRPLAHRVEHAQLARTA</sequence>
<evidence type="ECO:0000256" key="3">
    <source>
        <dbReference type="ARBA" id="ARBA00023027"/>
    </source>
</evidence>
<dbReference type="SUPFAM" id="SSF51735">
    <property type="entry name" value="NAD(P)-binding Rossmann-fold domains"/>
    <property type="match status" value="1"/>
</dbReference>
<evidence type="ECO:0000313" key="7">
    <source>
        <dbReference type="EMBL" id="MDT0442211.1"/>
    </source>
</evidence>
<protein>
    <submittedName>
        <fullName evidence="7">Hydroxyacid dehydrogenase</fullName>
    </submittedName>
</protein>
<organism evidence="7 8">
    <name type="scientific">Streptomyces johnsoniae</name>
    <dbReference type="NCBI Taxonomy" id="3075532"/>
    <lineage>
        <taxon>Bacteria</taxon>
        <taxon>Bacillati</taxon>
        <taxon>Actinomycetota</taxon>
        <taxon>Actinomycetes</taxon>
        <taxon>Kitasatosporales</taxon>
        <taxon>Streptomycetaceae</taxon>
        <taxon>Streptomyces</taxon>
    </lineage>
</organism>
<comment type="caution">
    <text evidence="7">The sequence shown here is derived from an EMBL/GenBank/DDBJ whole genome shotgun (WGS) entry which is preliminary data.</text>
</comment>
<evidence type="ECO:0000256" key="2">
    <source>
        <dbReference type="ARBA" id="ARBA00023002"/>
    </source>
</evidence>
<dbReference type="EMBL" id="JAVREV010000003">
    <property type="protein sequence ID" value="MDT0442211.1"/>
    <property type="molecule type" value="Genomic_DNA"/>
</dbReference>
<dbReference type="PANTHER" id="PTHR42789:SF1">
    <property type="entry name" value="D-ISOMER SPECIFIC 2-HYDROXYACID DEHYDROGENASE FAMILY PROTEIN (AFU_ORTHOLOGUE AFUA_6G10090)"/>
    <property type="match status" value="1"/>
</dbReference>
<feature type="domain" description="D-isomer specific 2-hydroxyacid dehydrogenase NAD-binding" evidence="6">
    <location>
        <begin position="126"/>
        <end position="301"/>
    </location>
</feature>
<dbReference type="InterPro" id="IPR036291">
    <property type="entry name" value="NAD(P)-bd_dom_sf"/>
</dbReference>
<dbReference type="PANTHER" id="PTHR42789">
    <property type="entry name" value="D-ISOMER SPECIFIC 2-HYDROXYACID DEHYDROGENASE FAMILY PROTEIN (AFU_ORTHOLOGUE AFUA_6G10090)"/>
    <property type="match status" value="1"/>
</dbReference>
<comment type="similarity">
    <text evidence="1 4">Belongs to the D-isomer specific 2-hydroxyacid dehydrogenase family.</text>
</comment>
<dbReference type="Gene3D" id="3.40.50.720">
    <property type="entry name" value="NAD(P)-binding Rossmann-like Domain"/>
    <property type="match status" value="2"/>
</dbReference>
<dbReference type="CDD" id="cd12167">
    <property type="entry name" value="2-Hacid_dh_8"/>
    <property type="match status" value="1"/>
</dbReference>
<dbReference type="Pfam" id="PF02826">
    <property type="entry name" value="2-Hacid_dh_C"/>
    <property type="match status" value="1"/>
</dbReference>
<keyword evidence="2 4" id="KW-0560">Oxidoreductase</keyword>
<reference evidence="8" key="1">
    <citation type="submission" date="2023-07" db="EMBL/GenBank/DDBJ databases">
        <title>30 novel species of actinomycetes from the DSMZ collection.</title>
        <authorList>
            <person name="Nouioui I."/>
        </authorList>
    </citation>
    <scope>NUCLEOTIDE SEQUENCE [LARGE SCALE GENOMIC DNA]</scope>
    <source>
        <strain evidence="8">DSM 41886</strain>
    </source>
</reference>
<gene>
    <name evidence="7" type="ORF">RM779_06305</name>
</gene>
<dbReference type="SUPFAM" id="SSF52283">
    <property type="entry name" value="Formate/glycerate dehydrogenase catalytic domain-like"/>
    <property type="match status" value="1"/>
</dbReference>
<evidence type="ECO:0000259" key="5">
    <source>
        <dbReference type="Pfam" id="PF00389"/>
    </source>
</evidence>
<dbReference type="Pfam" id="PF00389">
    <property type="entry name" value="2-Hacid_dh"/>
    <property type="match status" value="1"/>
</dbReference>
<evidence type="ECO:0000256" key="4">
    <source>
        <dbReference type="RuleBase" id="RU003719"/>
    </source>
</evidence>
<dbReference type="RefSeq" id="WP_311616650.1">
    <property type="nucleotide sequence ID" value="NZ_JAVREV010000003.1"/>
</dbReference>
<feature type="domain" description="D-isomer specific 2-hydroxyacid dehydrogenase catalytic" evidence="5">
    <location>
        <begin position="54"/>
        <end position="332"/>
    </location>
</feature>
<dbReference type="InterPro" id="IPR006140">
    <property type="entry name" value="D-isomer_DH_NAD-bd"/>
</dbReference>
<proteinExistence type="inferred from homology"/>
<dbReference type="InterPro" id="IPR006139">
    <property type="entry name" value="D-isomer_2_OHA_DH_cat_dom"/>
</dbReference>
<dbReference type="InterPro" id="IPR050857">
    <property type="entry name" value="D-2-hydroxyacid_DH"/>
</dbReference>
<accession>A0ABU2RZM1</accession>
<name>A0ABU2RZM1_9ACTN</name>
<keyword evidence="3" id="KW-0520">NAD</keyword>
<evidence type="ECO:0000256" key="1">
    <source>
        <dbReference type="ARBA" id="ARBA00005854"/>
    </source>
</evidence>
<keyword evidence="8" id="KW-1185">Reference proteome</keyword>
<dbReference type="Proteomes" id="UP001183615">
    <property type="component" value="Unassembled WGS sequence"/>
</dbReference>
<evidence type="ECO:0000259" key="6">
    <source>
        <dbReference type="Pfam" id="PF02826"/>
    </source>
</evidence>
<evidence type="ECO:0000313" key="8">
    <source>
        <dbReference type="Proteomes" id="UP001183615"/>
    </source>
</evidence>